<keyword evidence="3" id="KW-1185">Reference proteome</keyword>
<protein>
    <recommendedName>
        <fullName evidence="4">Leucine-rich repeat domain-containing protein</fullName>
    </recommendedName>
</protein>
<dbReference type="EMBL" id="CP001312">
    <property type="protein sequence ID" value="ADE86729.1"/>
    <property type="molecule type" value="Genomic_DNA"/>
</dbReference>
<evidence type="ECO:0000256" key="1">
    <source>
        <dbReference type="SAM" id="MobiDB-lite"/>
    </source>
</evidence>
<gene>
    <name evidence="2" type="ordered locus">RCAP_rcc03002</name>
</gene>
<organism evidence="2 3">
    <name type="scientific">Rhodobacter capsulatus (strain ATCC BAA-309 / NBRC 16581 / SB1003)</name>
    <dbReference type="NCBI Taxonomy" id="272942"/>
    <lineage>
        <taxon>Bacteria</taxon>
        <taxon>Pseudomonadati</taxon>
        <taxon>Pseudomonadota</taxon>
        <taxon>Alphaproteobacteria</taxon>
        <taxon>Rhodobacterales</taxon>
        <taxon>Rhodobacter group</taxon>
        <taxon>Rhodobacter</taxon>
    </lineage>
</organism>
<name>D5AQE0_RHOCB</name>
<dbReference type="Proteomes" id="UP000002361">
    <property type="component" value="Chromosome"/>
</dbReference>
<proteinExistence type="predicted"/>
<dbReference type="OrthoDB" id="7876957at2"/>
<dbReference type="SUPFAM" id="SSF52058">
    <property type="entry name" value="L domain-like"/>
    <property type="match status" value="1"/>
</dbReference>
<reference evidence="2 3" key="2">
    <citation type="journal article" date="2010" name="J. Bacteriol.">
        <title>Complete genome sequence of the photosynthetic purple nonsulfur bacterium Rhodobacter capsulatus SB 1003.</title>
        <authorList>
            <person name="Strnad H."/>
            <person name="Lapidus A."/>
            <person name="Paces J."/>
            <person name="Ulbrich P."/>
            <person name="Vlcek C."/>
            <person name="Paces V."/>
            <person name="Haselkorn R."/>
        </authorList>
    </citation>
    <scope>NUCLEOTIDE SEQUENCE [LARGE SCALE GENOMIC DNA]</scope>
    <source>
        <strain evidence="3">ATCC BAA-309 / NBRC 16581 / SB1003</strain>
    </source>
</reference>
<evidence type="ECO:0008006" key="4">
    <source>
        <dbReference type="Google" id="ProtNLM"/>
    </source>
</evidence>
<dbReference type="GeneID" id="41344835"/>
<evidence type="ECO:0000313" key="3">
    <source>
        <dbReference type="Proteomes" id="UP000002361"/>
    </source>
</evidence>
<evidence type="ECO:0000313" key="2">
    <source>
        <dbReference type="EMBL" id="ADE86729.1"/>
    </source>
</evidence>
<dbReference type="RefSeq" id="WP_013068702.1">
    <property type="nucleotide sequence ID" value="NC_014034.1"/>
</dbReference>
<dbReference type="InterPro" id="IPR001611">
    <property type="entry name" value="Leu-rich_rpt"/>
</dbReference>
<dbReference type="eggNOG" id="COG4886">
    <property type="taxonomic scope" value="Bacteria"/>
</dbReference>
<dbReference type="AlphaFoldDB" id="D5AQE0"/>
<accession>D5AQE0</accession>
<dbReference type="Gene3D" id="3.80.10.10">
    <property type="entry name" value="Ribonuclease Inhibitor"/>
    <property type="match status" value="1"/>
</dbReference>
<dbReference type="KEGG" id="rcp:RCAP_rcc03002"/>
<feature type="region of interest" description="Disordered" evidence="1">
    <location>
        <begin position="183"/>
        <end position="202"/>
    </location>
</feature>
<dbReference type="InterPro" id="IPR032675">
    <property type="entry name" value="LRR_dom_sf"/>
</dbReference>
<dbReference type="PROSITE" id="PS51450">
    <property type="entry name" value="LRR"/>
    <property type="match status" value="1"/>
</dbReference>
<dbReference type="HOGENOM" id="CLU_735448_0_0_5"/>
<sequence length="376" mass="40455">MTEAEKAYQAALEEIERVKREGRKYISLTNKHFRELDRLPPELSQLSGLSSIDIRSTAIADIAPVAELYKLQGLDLSNTAVTDLSPLAKLLQLSDVILRGTAVSDLRPLSKLEQLGTRGLPGLAFTKTLATECDAELAKLSKIEDVETRSLATLAYLNTLPPWPEPYLPKARPDGKPPEWIGLRDGDRPPLSPSPIPGRGLVPPAGLRRLTLSDARALLETGHPILRDRCQRVVADIDEALALQAIRIPNDPDQLAAHEALSRTLVLCKAALMGIHDAIPEDLSDQPIDDVAAGRLRAAFDAALESLKEAARYIDRKDHTPTYGGLLRLGAATGVASIMAMAPGVTLAVALPTVYACLYGPEAAKALKEFGKLGGS</sequence>
<reference key="1">
    <citation type="submission" date="2008-12" db="EMBL/GenBank/DDBJ databases">
        <title>Complete genome sequence of Rhodobacter capsulatus SB1003.</title>
        <authorList>
            <person name="Strnad H."/>
            <person name="Lapidus A."/>
            <person name="Vlcek C."/>
            <person name="Ulbrich P."/>
            <person name="Paces J."/>
            <person name="Maltsev N."/>
            <person name="Kumar V."/>
            <person name="Kogan Y."/>
            <person name="Milgram A."/>
            <person name="Rebrekov D."/>
            <person name="Mazur M."/>
            <person name="Cox R."/>
            <person name="Kyrpides N."/>
            <person name="Kolar M."/>
            <person name="Sachova J."/>
            <person name="Ridl J."/>
            <person name="Ivanova N."/>
            <person name="Kapatral V."/>
            <person name="Los T."/>
            <person name="Lykidis A."/>
            <person name="Mikhailova N."/>
            <person name="Reznik G."/>
            <person name="Vasieva O."/>
            <person name="Fonstein M."/>
            <person name="Paces V."/>
            <person name="Haselkorn R."/>
        </authorList>
    </citation>
    <scope>NUCLEOTIDE SEQUENCE</scope>
    <source>
        <strain>SB1003</strain>
    </source>
</reference>